<accession>A0A4R7NWQ7</accession>
<dbReference type="Pfam" id="PF01553">
    <property type="entry name" value="Acyltransferase"/>
    <property type="match status" value="1"/>
</dbReference>
<dbReference type="PANTHER" id="PTHR10983">
    <property type="entry name" value="1-ACYLGLYCEROL-3-PHOSPHATE ACYLTRANSFERASE-RELATED"/>
    <property type="match status" value="1"/>
</dbReference>
<feature type="transmembrane region" description="Helical" evidence="1">
    <location>
        <begin position="117"/>
        <end position="136"/>
    </location>
</feature>
<feature type="transmembrane region" description="Helical" evidence="1">
    <location>
        <begin position="12"/>
        <end position="35"/>
    </location>
</feature>
<protein>
    <submittedName>
        <fullName evidence="3">1-acyl-sn-glycerol-3-phosphate acyltransferase</fullName>
    </submittedName>
</protein>
<evidence type="ECO:0000256" key="1">
    <source>
        <dbReference type="SAM" id="Phobius"/>
    </source>
</evidence>
<proteinExistence type="predicted"/>
<dbReference type="PANTHER" id="PTHR10983:SF16">
    <property type="entry name" value="LYSOCARDIOLIPIN ACYLTRANSFERASE 1"/>
    <property type="match status" value="1"/>
</dbReference>
<organism evidence="3 4">
    <name type="scientific">Panacagrimonas perspica</name>
    <dbReference type="NCBI Taxonomy" id="381431"/>
    <lineage>
        <taxon>Bacteria</taxon>
        <taxon>Pseudomonadati</taxon>
        <taxon>Pseudomonadota</taxon>
        <taxon>Gammaproteobacteria</taxon>
        <taxon>Nevskiales</taxon>
        <taxon>Nevskiaceae</taxon>
        <taxon>Panacagrimonas</taxon>
    </lineage>
</organism>
<keyword evidence="1" id="KW-0472">Membrane</keyword>
<feature type="domain" description="Phospholipid/glycerol acyltransferase" evidence="2">
    <location>
        <begin position="89"/>
        <end position="231"/>
    </location>
</feature>
<dbReference type="InterPro" id="IPR002123">
    <property type="entry name" value="Plipid/glycerol_acylTrfase"/>
</dbReference>
<dbReference type="Proteomes" id="UP000295341">
    <property type="component" value="Unassembled WGS sequence"/>
</dbReference>
<name>A0A4R7NWQ7_9GAMM</name>
<dbReference type="EMBL" id="SOBT01000011">
    <property type="protein sequence ID" value="TDU25663.1"/>
    <property type="molecule type" value="Genomic_DNA"/>
</dbReference>
<keyword evidence="4" id="KW-1185">Reference proteome</keyword>
<dbReference type="GO" id="GO:0016746">
    <property type="term" value="F:acyltransferase activity"/>
    <property type="evidence" value="ECO:0007669"/>
    <property type="project" value="UniProtKB-KW"/>
</dbReference>
<keyword evidence="1" id="KW-0812">Transmembrane</keyword>
<evidence type="ECO:0000313" key="3">
    <source>
        <dbReference type="EMBL" id="TDU25663.1"/>
    </source>
</evidence>
<dbReference type="NCBIfam" id="NF010621">
    <property type="entry name" value="PRK14014.1"/>
    <property type="match status" value="1"/>
</dbReference>
<dbReference type="CDD" id="cd07990">
    <property type="entry name" value="LPLAT_LCLAT1-like"/>
    <property type="match status" value="1"/>
</dbReference>
<gene>
    <name evidence="3" type="ORF">DFR24_4108</name>
</gene>
<evidence type="ECO:0000259" key="2">
    <source>
        <dbReference type="SMART" id="SM00563"/>
    </source>
</evidence>
<dbReference type="RefSeq" id="WP_133883270.1">
    <property type="nucleotide sequence ID" value="NZ_MWIN01000041.1"/>
</dbReference>
<dbReference type="OrthoDB" id="319710at2"/>
<dbReference type="SMART" id="SM00563">
    <property type="entry name" value="PlsC"/>
    <property type="match status" value="1"/>
</dbReference>
<keyword evidence="1" id="KW-1133">Transmembrane helix</keyword>
<dbReference type="AlphaFoldDB" id="A0A4R7NWQ7"/>
<keyword evidence="3" id="KW-0808">Transferase</keyword>
<comment type="caution">
    <text evidence="3">The sequence shown here is derived from an EMBL/GenBank/DDBJ whole genome shotgun (WGS) entry which is preliminary data.</text>
</comment>
<sequence>MLHVLPGPIQGVIMGLLLAINTVFWATPLYVLVLIKLITPWRGGRDALSHMAASLAQNWASCNTIFSRKLHRIEWDVRIGVPLSPDKQYLVCANHQTWNDIFVLMHAFGRRAPFFKFFLKQELIWVPVLGLAWWGLDYPFMKRSTPDQIKKNPSLKGKDLETTRKACEKFRNQPVLILNFLEGTRFTKTKQVNQKAPYKHLLRPKAGGFAFAMEAMGDKLHDLIDVTIAYPGGAMGFWDFLCGRVRRVIVDVRPLKLPDGMLDGLIRGDYETSNDFRKQFQFWIGDLWKEKDRRIAEMLGLPPPVYANNNGGGASG</sequence>
<keyword evidence="3" id="KW-0012">Acyltransferase</keyword>
<reference evidence="3 4" key="1">
    <citation type="submission" date="2019-03" db="EMBL/GenBank/DDBJ databases">
        <title>Genomic Encyclopedia of Type Strains, Phase IV (KMG-IV): sequencing the most valuable type-strain genomes for metagenomic binning, comparative biology and taxonomic classification.</title>
        <authorList>
            <person name="Goeker M."/>
        </authorList>
    </citation>
    <scope>NUCLEOTIDE SEQUENCE [LARGE SCALE GENOMIC DNA]</scope>
    <source>
        <strain evidence="3 4">DSM 26377</strain>
    </source>
</reference>
<dbReference type="SUPFAM" id="SSF69593">
    <property type="entry name" value="Glycerol-3-phosphate (1)-acyltransferase"/>
    <property type="match status" value="1"/>
</dbReference>
<evidence type="ECO:0000313" key="4">
    <source>
        <dbReference type="Proteomes" id="UP000295341"/>
    </source>
</evidence>